<keyword evidence="2" id="KW-1185">Reference proteome</keyword>
<dbReference type="VEuPathDB" id="FungiDB:BDBG_05767"/>
<evidence type="ECO:0000313" key="1">
    <source>
        <dbReference type="EMBL" id="OAT10085.1"/>
    </source>
</evidence>
<accession>A0A179UPS9</accession>
<protein>
    <submittedName>
        <fullName evidence="1">Uncharacterized protein</fullName>
    </submittedName>
</protein>
<name>A0A179UPS9_BLAGS</name>
<dbReference type="Proteomes" id="UP000002038">
    <property type="component" value="Unassembled WGS sequence"/>
</dbReference>
<reference evidence="2" key="1">
    <citation type="journal article" date="2015" name="PLoS Genet.">
        <title>The dynamic genome and transcriptome of the human fungal pathogen Blastomyces and close relative Emmonsia.</title>
        <authorList>
            <person name="Munoz J.F."/>
            <person name="Gauthier G.M."/>
            <person name="Desjardins C.A."/>
            <person name="Gallo J.E."/>
            <person name="Holder J."/>
            <person name="Sullivan T.D."/>
            <person name="Marty A.J."/>
            <person name="Carmen J.C."/>
            <person name="Chen Z."/>
            <person name="Ding L."/>
            <person name="Gujja S."/>
            <person name="Magrini V."/>
            <person name="Misas E."/>
            <person name="Mitreva M."/>
            <person name="Priest M."/>
            <person name="Saif S."/>
            <person name="Whiston E.A."/>
            <person name="Young S."/>
            <person name="Zeng Q."/>
            <person name="Goldman W.E."/>
            <person name="Mardis E.R."/>
            <person name="Taylor J.W."/>
            <person name="McEwen J.G."/>
            <person name="Clay O.K."/>
            <person name="Klein B.S."/>
            <person name="Cuomo C.A."/>
        </authorList>
    </citation>
    <scope>NUCLEOTIDE SEQUENCE [LARGE SCALE GENOMIC DNA]</scope>
    <source>
        <strain evidence="2">SLH14081</strain>
    </source>
</reference>
<proteinExistence type="predicted"/>
<organism evidence="1 2">
    <name type="scientific">Blastomyces gilchristii (strain SLH14081)</name>
    <name type="common">Blastomyces dermatitidis</name>
    <dbReference type="NCBI Taxonomy" id="559298"/>
    <lineage>
        <taxon>Eukaryota</taxon>
        <taxon>Fungi</taxon>
        <taxon>Dikarya</taxon>
        <taxon>Ascomycota</taxon>
        <taxon>Pezizomycotina</taxon>
        <taxon>Eurotiomycetes</taxon>
        <taxon>Eurotiomycetidae</taxon>
        <taxon>Onygenales</taxon>
        <taxon>Ajellomycetaceae</taxon>
        <taxon>Blastomyces</taxon>
    </lineage>
</organism>
<dbReference type="KEGG" id="bgh:BDBG_05767"/>
<dbReference type="EMBL" id="GG657458">
    <property type="protein sequence ID" value="OAT10085.1"/>
    <property type="molecule type" value="Genomic_DNA"/>
</dbReference>
<dbReference type="AlphaFoldDB" id="A0A179UPS9"/>
<dbReference type="GeneID" id="8503950"/>
<sequence>MTDVHLSAIAKIAKKRLEPTTRPNCKSAEGLGGNSAGQDEGPLCENGSGVMLYQEFYDTLRQFYCPLLLPTVDFGYLRLLIFSGDVWLSERMETLELAKKHFRYITVGTLDGQGGRFYRERPLKARFKLGELSPSSGDKARISTIP</sequence>
<gene>
    <name evidence="1" type="ORF">BDBG_05767</name>
</gene>
<evidence type="ECO:0000313" key="2">
    <source>
        <dbReference type="Proteomes" id="UP000002038"/>
    </source>
</evidence>
<dbReference type="RefSeq" id="XP_002624259.1">
    <property type="nucleotide sequence ID" value="XM_002624213.1"/>
</dbReference>